<accession>Q8MVK6</accession>
<feature type="domain" description="EGF-like" evidence="3">
    <location>
        <begin position="21"/>
        <end position="56"/>
    </location>
</feature>
<gene>
    <name evidence="4" type="primary">tnc</name>
</gene>
<keyword evidence="1" id="KW-0245">EGF-like domain</keyword>
<evidence type="ECO:0000313" key="4">
    <source>
        <dbReference type="EMBL" id="AAM76135.1"/>
    </source>
</evidence>
<dbReference type="InterPro" id="IPR000742">
    <property type="entry name" value="EGF"/>
</dbReference>
<evidence type="ECO:0000259" key="3">
    <source>
        <dbReference type="PROSITE" id="PS50026"/>
    </source>
</evidence>
<name>Q8MVK6_BOLVI</name>
<protein>
    <submittedName>
        <fullName evidence="4">Tenascin-c-like protein</fullName>
    </submittedName>
</protein>
<dbReference type="Gene3D" id="2.10.25.10">
    <property type="entry name" value="Laminin"/>
    <property type="match status" value="1"/>
</dbReference>
<sequence>MFVLITGLYLYLIVAMSNGQDGAYCGSAEGPCQNGGKCLNNARCGCPFGFKGDDCGTAGNDCTCGEVEALCSGGLCVCKTAGGTTMPPLDCSGPACDPPCGEHGFCVSENCL</sequence>
<organism evidence="4">
    <name type="scientific">Boltenia villosa</name>
    <name type="common">Spiny-headed tunicate</name>
    <name type="synonym">Cynthia villosa</name>
    <dbReference type="NCBI Taxonomy" id="63515"/>
    <lineage>
        <taxon>Eukaryota</taxon>
        <taxon>Metazoa</taxon>
        <taxon>Chordata</taxon>
        <taxon>Tunicata</taxon>
        <taxon>Ascidiacea</taxon>
        <taxon>Stolidobranchia</taxon>
        <taxon>Pyuridae</taxon>
        <taxon>Boltenia</taxon>
    </lineage>
</organism>
<evidence type="ECO:0000256" key="2">
    <source>
        <dbReference type="SAM" id="SignalP"/>
    </source>
</evidence>
<comment type="caution">
    <text evidence="1">Lacks conserved residue(s) required for the propagation of feature annotation.</text>
</comment>
<feature type="signal peptide" evidence="2">
    <location>
        <begin position="1"/>
        <end position="19"/>
    </location>
</feature>
<dbReference type="PROSITE" id="PS00022">
    <property type="entry name" value="EGF_1"/>
    <property type="match status" value="1"/>
</dbReference>
<reference evidence="4" key="1">
    <citation type="journal article" date="2002" name="Development">
        <title>A molecular analysis of ascidian metamorphosis reveals activation of an innate immune response.</title>
        <authorList>
            <person name="Davidson B."/>
            <person name="Swalla B.J."/>
        </authorList>
    </citation>
    <scope>NUCLEOTIDE SEQUENCE</scope>
</reference>
<feature type="non-terminal residue" evidence="4">
    <location>
        <position position="112"/>
    </location>
</feature>
<dbReference type="PROSITE" id="PS50026">
    <property type="entry name" value="EGF_3"/>
    <property type="match status" value="1"/>
</dbReference>
<proteinExistence type="evidence at transcript level"/>
<dbReference type="AlphaFoldDB" id="Q8MVK6"/>
<keyword evidence="2" id="KW-0732">Signal</keyword>
<feature type="disulfide bond" evidence="1">
    <location>
        <begin position="46"/>
        <end position="55"/>
    </location>
</feature>
<feature type="chain" id="PRO_5004311610" evidence="2">
    <location>
        <begin position="20"/>
        <end position="112"/>
    </location>
</feature>
<evidence type="ECO:0000256" key="1">
    <source>
        <dbReference type="PROSITE-ProRule" id="PRU00076"/>
    </source>
</evidence>
<dbReference type="EMBL" id="AF483055">
    <property type="protein sequence ID" value="AAM76135.1"/>
    <property type="molecule type" value="mRNA"/>
</dbReference>
<dbReference type="PROSITE" id="PS01186">
    <property type="entry name" value="EGF_2"/>
    <property type="match status" value="1"/>
</dbReference>
<keyword evidence="1" id="KW-1015">Disulfide bond</keyword>